<feature type="transmembrane region" description="Helical" evidence="1">
    <location>
        <begin position="325"/>
        <end position="344"/>
    </location>
</feature>
<dbReference type="AlphaFoldDB" id="A0A0M4F3Q8"/>
<name>A0A0M4F3Q8_DROBS</name>
<dbReference type="EMBL" id="CP012526">
    <property type="protein sequence ID" value="ALC46275.1"/>
    <property type="molecule type" value="Genomic_DNA"/>
</dbReference>
<dbReference type="OrthoDB" id="196393at2759"/>
<accession>A0A0M4F3Q8</accession>
<proteinExistence type="predicted"/>
<dbReference type="OMA" id="YTEHTRY"/>
<feature type="transmembrane region" description="Helical" evidence="1">
    <location>
        <begin position="21"/>
        <end position="39"/>
    </location>
</feature>
<evidence type="ECO:0000313" key="3">
    <source>
        <dbReference type="Proteomes" id="UP000494163"/>
    </source>
</evidence>
<evidence type="ECO:0000313" key="2">
    <source>
        <dbReference type="EMBL" id="ALC46275.1"/>
    </source>
</evidence>
<keyword evidence="1" id="KW-0472">Membrane</keyword>
<dbReference type="Proteomes" id="UP000494163">
    <property type="component" value="Chromosome 3R"/>
</dbReference>
<protein>
    <submittedName>
        <fullName evidence="2">Beat-IIa</fullName>
    </submittedName>
</protein>
<keyword evidence="1" id="KW-1133">Transmembrane helix</keyword>
<organism evidence="2 3">
    <name type="scientific">Drosophila busckii</name>
    <name type="common">Fruit fly</name>
    <dbReference type="NCBI Taxonomy" id="30019"/>
    <lineage>
        <taxon>Eukaryota</taxon>
        <taxon>Metazoa</taxon>
        <taxon>Ecdysozoa</taxon>
        <taxon>Arthropoda</taxon>
        <taxon>Hexapoda</taxon>
        <taxon>Insecta</taxon>
        <taxon>Pterygota</taxon>
        <taxon>Neoptera</taxon>
        <taxon>Endopterygota</taxon>
        <taxon>Diptera</taxon>
        <taxon>Brachycera</taxon>
        <taxon>Muscomorpha</taxon>
        <taxon>Ephydroidea</taxon>
        <taxon>Drosophilidae</taxon>
        <taxon>Drosophila</taxon>
    </lineage>
</organism>
<reference evidence="2 3" key="1">
    <citation type="submission" date="2015-08" db="EMBL/GenBank/DDBJ databases">
        <title>Ancestral chromatin configuration constrains chromatin evolution on differentiating sex chromosomes in Drosophila.</title>
        <authorList>
            <person name="Zhou Q."/>
            <person name="Bachtrog D."/>
        </authorList>
    </citation>
    <scope>NUCLEOTIDE SEQUENCE [LARGE SCALE GENOMIC DNA]</scope>
    <source>
        <tissue evidence="2">Whole larvae</tissue>
    </source>
</reference>
<keyword evidence="1" id="KW-0812">Transmembrane</keyword>
<dbReference type="STRING" id="30019.A0A0M4F3Q8"/>
<keyword evidence="3" id="KW-1185">Reference proteome</keyword>
<evidence type="ECO:0000256" key="1">
    <source>
        <dbReference type="SAM" id="Phobius"/>
    </source>
</evidence>
<dbReference type="FunFam" id="2.60.40.10:FF:000437">
    <property type="entry name" value="Beat-IIIc, isoform A"/>
    <property type="match status" value="1"/>
</dbReference>
<dbReference type="PANTHER" id="PTHR21261:SF6">
    <property type="entry name" value="BEATEN PATH IIA-RELATED"/>
    <property type="match status" value="1"/>
</dbReference>
<gene>
    <name evidence="2" type="ORF">Dbus_chr3Rg1025</name>
</gene>
<dbReference type="PANTHER" id="PTHR21261">
    <property type="entry name" value="BEAT PROTEIN"/>
    <property type="match status" value="1"/>
</dbReference>
<sequence>MDMKVQQKQRRLCGWHSSSNCWLLMSSYLIMMLITMDMVESALRNVSLIVDPPTPDRGQHVVLRCVYDLKGAPLYSTKFYRGQLEFYRYTPGEFPNTKVFPFPGIHVDVTSSDATQVLLRNVGFGLSGNFSCEVTTDAPFFSTATAHGAMQVVELPQKRPQLYTEHTRYEPGDVLRANCSTEPSRPRVELKFTINNMVITNAETQFLRTVDNLIASRISLKLQLQGVHFSSVNPAIYNSGYDTNSVYNHGAPMYAPNPGGLLLRCSAQIAGLYQEYKEIELGTPQRDPVPARVTHSSSSSMKNFFSTFWPTSAASATLRPAGNHMMAPIIMALIVLLIGGSRLLGAPAREQLQQPHSRPMAQRLSTLSYLQGNEAAAAGLASSQMRRLGQPLIATN</sequence>